<feature type="transmembrane region" description="Helical" evidence="17">
    <location>
        <begin position="242"/>
        <end position="258"/>
    </location>
</feature>
<evidence type="ECO:0000256" key="7">
    <source>
        <dbReference type="ARBA" id="ARBA00022679"/>
    </source>
</evidence>
<keyword evidence="8 17" id="KW-0812">Transmembrane</keyword>
<feature type="transmembrane region" description="Helical" evidence="17">
    <location>
        <begin position="109"/>
        <end position="126"/>
    </location>
</feature>
<keyword evidence="12 17" id="KW-1133">Transmembrane helix</keyword>
<feature type="repeat" description="TPR" evidence="16">
    <location>
        <begin position="545"/>
        <end position="578"/>
    </location>
</feature>
<dbReference type="Pfam" id="PF13181">
    <property type="entry name" value="TPR_8"/>
    <property type="match status" value="1"/>
</dbReference>
<feature type="transmembrane region" description="Helical" evidence="17">
    <location>
        <begin position="375"/>
        <end position="393"/>
    </location>
</feature>
<keyword evidence="11" id="KW-0256">Endoplasmic reticulum</keyword>
<comment type="similarity">
    <text evidence="5">Belongs to the TMTC family.</text>
</comment>
<feature type="transmembrane region" description="Helical" evidence="17">
    <location>
        <begin position="20"/>
        <end position="44"/>
    </location>
</feature>
<feature type="transmembrane region" description="Helical" evidence="17">
    <location>
        <begin position="132"/>
        <end position="151"/>
    </location>
</feature>
<dbReference type="Gene3D" id="1.25.40.10">
    <property type="entry name" value="Tetratricopeptide repeat domain"/>
    <property type="match status" value="1"/>
</dbReference>
<feature type="repeat" description="TPR" evidence="16">
    <location>
        <begin position="477"/>
        <end position="510"/>
    </location>
</feature>
<dbReference type="GO" id="GO:0016020">
    <property type="term" value="C:membrane"/>
    <property type="evidence" value="ECO:0007669"/>
    <property type="project" value="UniProtKB-SubCell"/>
</dbReference>
<keyword evidence="20" id="KW-1185">Reference proteome</keyword>
<evidence type="ECO:0000256" key="16">
    <source>
        <dbReference type="PROSITE-ProRule" id="PRU00339"/>
    </source>
</evidence>
<comment type="caution">
    <text evidence="19">The sequence shown here is derived from an EMBL/GenBank/DDBJ whole genome shotgun (WGS) entry which is preliminary data.</text>
</comment>
<dbReference type="Pfam" id="PF08409">
    <property type="entry name" value="TMTC_DUF1736"/>
    <property type="match status" value="1"/>
</dbReference>
<dbReference type="EMBL" id="JRES01001623">
    <property type="protein sequence ID" value="KNC21448.1"/>
    <property type="molecule type" value="Genomic_DNA"/>
</dbReference>
<feature type="transmembrane region" description="Helical" evidence="17">
    <location>
        <begin position="163"/>
        <end position="182"/>
    </location>
</feature>
<dbReference type="SMART" id="SM00028">
    <property type="entry name" value="TPR"/>
    <property type="match status" value="6"/>
</dbReference>
<evidence type="ECO:0000256" key="3">
    <source>
        <dbReference type="ARBA" id="ARBA00004240"/>
    </source>
</evidence>
<dbReference type="Pfam" id="PF13424">
    <property type="entry name" value="TPR_12"/>
    <property type="match status" value="1"/>
</dbReference>
<feature type="repeat" description="TPR" evidence="16">
    <location>
        <begin position="443"/>
        <end position="476"/>
    </location>
</feature>
<dbReference type="InterPro" id="IPR011990">
    <property type="entry name" value="TPR-like_helical_dom_sf"/>
</dbReference>
<organism evidence="19 20">
    <name type="scientific">Lucilia cuprina</name>
    <name type="common">Green bottle fly</name>
    <name type="synonym">Australian sheep blowfly</name>
    <dbReference type="NCBI Taxonomy" id="7375"/>
    <lineage>
        <taxon>Eukaryota</taxon>
        <taxon>Metazoa</taxon>
        <taxon>Ecdysozoa</taxon>
        <taxon>Arthropoda</taxon>
        <taxon>Hexapoda</taxon>
        <taxon>Insecta</taxon>
        <taxon>Pterygota</taxon>
        <taxon>Neoptera</taxon>
        <taxon>Endopterygota</taxon>
        <taxon>Diptera</taxon>
        <taxon>Brachycera</taxon>
        <taxon>Muscomorpha</taxon>
        <taxon>Oestroidea</taxon>
        <taxon>Calliphoridae</taxon>
        <taxon>Luciliinae</taxon>
        <taxon>Lucilia</taxon>
    </lineage>
</organism>
<evidence type="ECO:0000256" key="5">
    <source>
        <dbReference type="ARBA" id="ARBA00007882"/>
    </source>
</evidence>
<gene>
    <name evidence="19" type="ORF">FF38_12605</name>
</gene>
<comment type="pathway">
    <text evidence="4">Protein modification; protein glycosylation.</text>
</comment>
<evidence type="ECO:0000256" key="1">
    <source>
        <dbReference type="ARBA" id="ARBA00003582"/>
    </source>
</evidence>
<dbReference type="PANTHER" id="PTHR44227:SF3">
    <property type="entry name" value="PROTEIN O-MANNOSYL-TRANSFERASE TMTC4"/>
    <property type="match status" value="1"/>
</dbReference>
<evidence type="ECO:0000256" key="15">
    <source>
        <dbReference type="ARBA" id="ARBA00045102"/>
    </source>
</evidence>
<dbReference type="Pfam" id="PF13432">
    <property type="entry name" value="TPR_16"/>
    <property type="match status" value="1"/>
</dbReference>
<feature type="repeat" description="TPR" evidence="16">
    <location>
        <begin position="647"/>
        <end position="680"/>
    </location>
</feature>
<dbReference type="STRING" id="7375.A0A0L0BNE4"/>
<protein>
    <recommendedName>
        <fullName evidence="6">dolichyl-phosphate-mannose--protein mannosyltransferase</fullName>
        <ecNumber evidence="6">2.4.1.109</ecNumber>
    </recommendedName>
</protein>
<reference evidence="19 20" key="1">
    <citation type="journal article" date="2015" name="Nat. Commun.">
        <title>Lucilia cuprina genome unlocks parasitic fly biology to underpin future interventions.</title>
        <authorList>
            <person name="Anstead C.A."/>
            <person name="Korhonen P.K."/>
            <person name="Young N.D."/>
            <person name="Hall R.S."/>
            <person name="Jex A.R."/>
            <person name="Murali S.C."/>
            <person name="Hughes D.S."/>
            <person name="Lee S.F."/>
            <person name="Perry T."/>
            <person name="Stroehlein A.J."/>
            <person name="Ansell B.R."/>
            <person name="Breugelmans B."/>
            <person name="Hofmann A."/>
            <person name="Qu J."/>
            <person name="Dugan S."/>
            <person name="Lee S.L."/>
            <person name="Chao H."/>
            <person name="Dinh H."/>
            <person name="Han Y."/>
            <person name="Doddapaneni H.V."/>
            <person name="Worley K.C."/>
            <person name="Muzny D.M."/>
            <person name="Ioannidis P."/>
            <person name="Waterhouse R.M."/>
            <person name="Zdobnov E.M."/>
            <person name="James P.J."/>
            <person name="Bagnall N.H."/>
            <person name="Kotze A.C."/>
            <person name="Gibbs R.A."/>
            <person name="Richards S."/>
            <person name="Batterham P."/>
            <person name="Gasser R.B."/>
        </authorList>
    </citation>
    <scope>NUCLEOTIDE SEQUENCE [LARGE SCALE GENOMIC DNA]</scope>
    <source>
        <strain evidence="19 20">LS</strain>
        <tissue evidence="19">Full body</tissue>
    </source>
</reference>
<evidence type="ECO:0000256" key="4">
    <source>
        <dbReference type="ARBA" id="ARBA00004922"/>
    </source>
</evidence>
<evidence type="ECO:0000256" key="13">
    <source>
        <dbReference type="ARBA" id="ARBA00023136"/>
    </source>
</evidence>
<dbReference type="GO" id="GO:0004169">
    <property type="term" value="F:dolichyl-phosphate-mannose-protein mannosyltransferase activity"/>
    <property type="evidence" value="ECO:0007669"/>
    <property type="project" value="UniProtKB-EC"/>
</dbReference>
<dbReference type="InterPro" id="IPR052346">
    <property type="entry name" value="O-mannosyl-transferase_TMTC"/>
</dbReference>
<dbReference type="Proteomes" id="UP000037069">
    <property type="component" value="Unassembled WGS sequence"/>
</dbReference>
<feature type="domain" description="DUF1736" evidence="18">
    <location>
        <begin position="261"/>
        <end position="333"/>
    </location>
</feature>
<evidence type="ECO:0000256" key="9">
    <source>
        <dbReference type="ARBA" id="ARBA00022737"/>
    </source>
</evidence>
<accession>A0A0L0BNE4</accession>
<evidence type="ECO:0000256" key="17">
    <source>
        <dbReference type="SAM" id="Phobius"/>
    </source>
</evidence>
<evidence type="ECO:0000313" key="19">
    <source>
        <dbReference type="EMBL" id="KNC21448.1"/>
    </source>
</evidence>
<keyword evidence="9" id="KW-0677">Repeat</keyword>
<sequence>MMKFLEIINNYYNKLLNSTIGSFLLLCSLCYLCYGHALHGTFVFDDTVAIKRNKAINQLPTNLTAIFTSDFWGSSITDDESHKSYRPLTSLMFHLEWVKLKLDPFHMKLINLLIHTINTILVLLVMRKIKIFTYSYTVALLTAILFAVHPVHTEAVSGIVSRADLMFCLIYLTALLICVVMYNKTAIWLPGLVVGLTLVGVLFKESAITIPLSCVLLDYTLQRVYTLNWKQQLRKLLTKTNIFYALTTICIIALRLWIADFKSPTFRKADNPVAHADSFLTRVLSQNYLYVYNIKILLNPYHLCFDWAFDCLKLIENLTDLRVIPILLLYLCISVCLYKYQYNFVAVFGLLLIIIPFLPASGVIKVGFVIAERVLYVPSIGHCYLVSCGFMYLQEKIKYRKTLSFGFIVLVLIFILRCRQRSTQWLTEEKLFTSALAVCPNNAKVHYNIARLSADMKNNAQAFVHYHKAIELYPAYDSALMNLGNLYRETGDLRKAEIYLQKSLEVTPDLPAAWMNLGIVQAASKQFKESLISYKKALKYRKNYPNCYYNMGNLFLEQNLYTEALNHWQRAISLNPSFQKAWTNMLTMLDAKSMFEDALRLSEQALIHLPNESSILFLRANVFGKLGRYIEAEQLYKRIVAKEPLNYMYHTNLAVLYHRWNRLNEAIAAYRKALDANPQKALTARDNLGKLIKRLANKNVDKKQTASIS</sequence>
<evidence type="ECO:0000259" key="18">
    <source>
        <dbReference type="Pfam" id="PF08409"/>
    </source>
</evidence>
<dbReference type="PANTHER" id="PTHR44227">
    <property type="match status" value="1"/>
</dbReference>
<dbReference type="UniPathway" id="UPA00378"/>
<evidence type="ECO:0000256" key="2">
    <source>
        <dbReference type="ARBA" id="ARBA00004141"/>
    </source>
</evidence>
<dbReference type="PROSITE" id="PS50293">
    <property type="entry name" value="TPR_REGION"/>
    <property type="match status" value="2"/>
</dbReference>
<evidence type="ECO:0000256" key="6">
    <source>
        <dbReference type="ARBA" id="ARBA00012839"/>
    </source>
</evidence>
<feature type="transmembrane region" description="Helical" evidence="17">
    <location>
        <begin position="321"/>
        <end position="340"/>
    </location>
</feature>
<dbReference type="OMA" id="HWQHAVA"/>
<evidence type="ECO:0000256" key="8">
    <source>
        <dbReference type="ARBA" id="ARBA00022692"/>
    </source>
</evidence>
<name>A0A0L0BNE4_LUCCU</name>
<keyword evidence="13 17" id="KW-0472">Membrane</keyword>
<feature type="transmembrane region" description="Helical" evidence="17">
    <location>
        <begin position="399"/>
        <end position="416"/>
    </location>
</feature>
<evidence type="ECO:0000256" key="11">
    <source>
        <dbReference type="ARBA" id="ARBA00022824"/>
    </source>
</evidence>
<dbReference type="OrthoDB" id="19588at2759"/>
<dbReference type="Pfam" id="PF00515">
    <property type="entry name" value="TPR_1"/>
    <property type="match status" value="1"/>
</dbReference>
<dbReference type="EC" id="2.4.1.109" evidence="6"/>
<dbReference type="PROSITE" id="PS50005">
    <property type="entry name" value="TPR"/>
    <property type="match status" value="5"/>
</dbReference>
<evidence type="ECO:0000313" key="20">
    <source>
        <dbReference type="Proteomes" id="UP000037069"/>
    </source>
</evidence>
<feature type="transmembrane region" description="Helical" evidence="17">
    <location>
        <begin position="346"/>
        <end position="368"/>
    </location>
</feature>
<comment type="subcellular location">
    <subcellularLocation>
        <location evidence="3">Endoplasmic reticulum</location>
    </subcellularLocation>
    <subcellularLocation>
        <location evidence="2">Membrane</location>
        <topology evidence="2">Multi-pass membrane protein</topology>
    </subcellularLocation>
</comment>
<evidence type="ECO:0000256" key="10">
    <source>
        <dbReference type="ARBA" id="ARBA00022803"/>
    </source>
</evidence>
<dbReference type="SUPFAM" id="SSF48452">
    <property type="entry name" value="TPR-like"/>
    <property type="match status" value="1"/>
</dbReference>
<dbReference type="GO" id="GO:0005783">
    <property type="term" value="C:endoplasmic reticulum"/>
    <property type="evidence" value="ECO:0007669"/>
    <property type="project" value="UniProtKB-SubCell"/>
</dbReference>
<dbReference type="AlphaFoldDB" id="A0A0L0BNE4"/>
<evidence type="ECO:0000256" key="14">
    <source>
        <dbReference type="ARBA" id="ARBA00045085"/>
    </source>
</evidence>
<comment type="catalytic activity">
    <reaction evidence="14">
        <text>a di-trans,poly-cis-dolichyl beta-D-mannosyl phosphate + L-threonyl-[protein] = 3-O-(alpha-D-mannosyl)-L-threonyl-[protein] + a di-trans,poly-cis-dolichyl phosphate + H(+)</text>
        <dbReference type="Rhea" id="RHEA:53396"/>
        <dbReference type="Rhea" id="RHEA-COMP:11060"/>
        <dbReference type="Rhea" id="RHEA-COMP:13547"/>
        <dbReference type="Rhea" id="RHEA-COMP:19498"/>
        <dbReference type="Rhea" id="RHEA-COMP:19501"/>
        <dbReference type="ChEBI" id="CHEBI:15378"/>
        <dbReference type="ChEBI" id="CHEBI:30013"/>
        <dbReference type="ChEBI" id="CHEBI:57683"/>
        <dbReference type="ChEBI" id="CHEBI:58211"/>
        <dbReference type="ChEBI" id="CHEBI:137323"/>
        <dbReference type="EC" id="2.4.1.109"/>
    </reaction>
</comment>
<dbReference type="InterPro" id="IPR013618">
    <property type="entry name" value="TMTC_DUF1736"/>
</dbReference>
<proteinExistence type="inferred from homology"/>
<dbReference type="GO" id="GO:0030968">
    <property type="term" value="P:endoplasmic reticulum unfolded protein response"/>
    <property type="evidence" value="ECO:0007669"/>
    <property type="project" value="TreeGrafter"/>
</dbReference>
<comment type="catalytic activity">
    <reaction evidence="15">
        <text>a di-trans,poly-cis-dolichyl beta-D-mannosyl phosphate + L-seryl-[protein] = 3-O-(alpha-D-mannosyl)-L-seryl-[protein] + a di-trans,poly-cis-dolichyl phosphate + H(+)</text>
        <dbReference type="Rhea" id="RHEA:17377"/>
        <dbReference type="Rhea" id="RHEA-COMP:9863"/>
        <dbReference type="Rhea" id="RHEA-COMP:13546"/>
        <dbReference type="Rhea" id="RHEA-COMP:19498"/>
        <dbReference type="Rhea" id="RHEA-COMP:19501"/>
        <dbReference type="ChEBI" id="CHEBI:15378"/>
        <dbReference type="ChEBI" id="CHEBI:29999"/>
        <dbReference type="ChEBI" id="CHEBI:57683"/>
        <dbReference type="ChEBI" id="CHEBI:58211"/>
        <dbReference type="ChEBI" id="CHEBI:137321"/>
        <dbReference type="EC" id="2.4.1.109"/>
    </reaction>
</comment>
<keyword evidence="7" id="KW-0808">Transferase</keyword>
<dbReference type="InterPro" id="IPR019734">
    <property type="entry name" value="TPR_rpt"/>
</dbReference>
<keyword evidence="10 16" id="KW-0802">TPR repeat</keyword>
<evidence type="ECO:0000256" key="12">
    <source>
        <dbReference type="ARBA" id="ARBA00022989"/>
    </source>
</evidence>
<comment type="function">
    <text evidence="1">Transfers mannosyl residues to the hydroxyl group of serine or threonine residues.</text>
</comment>
<feature type="repeat" description="TPR" evidence="16">
    <location>
        <begin position="511"/>
        <end position="544"/>
    </location>
</feature>
<feature type="transmembrane region" description="Helical" evidence="17">
    <location>
        <begin position="188"/>
        <end position="221"/>
    </location>
</feature>